<evidence type="ECO:0000256" key="11">
    <source>
        <dbReference type="SAM" id="Phobius"/>
    </source>
</evidence>
<feature type="domain" description="Reelin" evidence="15">
    <location>
        <begin position="8"/>
        <end position="175"/>
    </location>
</feature>
<feature type="domain" description="DOMON" evidence="13">
    <location>
        <begin position="542"/>
        <end position="672"/>
    </location>
</feature>
<dbReference type="SMART" id="SM00664">
    <property type="entry name" value="DoH"/>
    <property type="match status" value="4"/>
</dbReference>
<evidence type="ECO:0000256" key="9">
    <source>
        <dbReference type="ARBA" id="ARBA00023136"/>
    </source>
</evidence>
<dbReference type="Gene3D" id="1.20.120.1770">
    <property type="match status" value="1"/>
</dbReference>
<feature type="domain" description="Cytochrome b561" evidence="14">
    <location>
        <begin position="870"/>
        <end position="1077"/>
    </location>
</feature>
<comment type="similarity">
    <text evidence="3">Belongs to the FRRS1 family.</text>
</comment>
<evidence type="ECO:0000259" key="13">
    <source>
        <dbReference type="PROSITE" id="PS50836"/>
    </source>
</evidence>
<feature type="domain" description="DOMON" evidence="13">
    <location>
        <begin position="726"/>
        <end position="856"/>
    </location>
</feature>
<dbReference type="Proteomes" id="UP000663844">
    <property type="component" value="Unassembled WGS sequence"/>
</dbReference>
<evidence type="ECO:0000256" key="5">
    <source>
        <dbReference type="ARBA" id="ARBA00022692"/>
    </source>
</evidence>
<dbReference type="Gene3D" id="2.60.40.4060">
    <property type="entry name" value="Reeler domain"/>
    <property type="match status" value="1"/>
</dbReference>
<keyword evidence="7 11" id="KW-1133">Transmembrane helix</keyword>
<evidence type="ECO:0000256" key="6">
    <source>
        <dbReference type="ARBA" id="ARBA00022982"/>
    </source>
</evidence>
<evidence type="ECO:0000256" key="12">
    <source>
        <dbReference type="SAM" id="SignalP"/>
    </source>
</evidence>
<evidence type="ECO:0000256" key="4">
    <source>
        <dbReference type="ARBA" id="ARBA00022448"/>
    </source>
</evidence>
<protein>
    <recommendedName>
        <fullName evidence="18">Ferric-chelate reductase 1</fullName>
    </recommendedName>
</protein>
<keyword evidence="9 11" id="KW-0472">Membrane</keyword>
<comment type="caution">
    <text evidence="16">The sequence shown here is derived from an EMBL/GenBank/DDBJ whole genome shotgun (WGS) entry which is preliminary data.</text>
</comment>
<evidence type="ECO:0008006" key="18">
    <source>
        <dbReference type="Google" id="ProtNLM"/>
    </source>
</evidence>
<feature type="transmembrane region" description="Helical" evidence="11">
    <location>
        <begin position="1117"/>
        <end position="1137"/>
    </location>
</feature>
<evidence type="ECO:0000259" key="14">
    <source>
        <dbReference type="PROSITE" id="PS50939"/>
    </source>
</evidence>
<evidence type="ECO:0000256" key="10">
    <source>
        <dbReference type="ARBA" id="ARBA00023180"/>
    </source>
</evidence>
<dbReference type="AlphaFoldDB" id="A0A819FAU8"/>
<dbReference type="SMART" id="SM00665">
    <property type="entry name" value="B561"/>
    <property type="match status" value="1"/>
</dbReference>
<dbReference type="Pfam" id="PF02014">
    <property type="entry name" value="Reeler"/>
    <property type="match status" value="1"/>
</dbReference>
<keyword evidence="12" id="KW-0732">Signal</keyword>
<organism evidence="16 17">
    <name type="scientific">Adineta steineri</name>
    <dbReference type="NCBI Taxonomy" id="433720"/>
    <lineage>
        <taxon>Eukaryota</taxon>
        <taxon>Metazoa</taxon>
        <taxon>Spiralia</taxon>
        <taxon>Gnathifera</taxon>
        <taxon>Rotifera</taxon>
        <taxon>Eurotatoria</taxon>
        <taxon>Bdelloidea</taxon>
        <taxon>Adinetida</taxon>
        <taxon>Adinetidae</taxon>
        <taxon>Adineta</taxon>
    </lineage>
</organism>
<keyword evidence="8" id="KW-0408">Iron</keyword>
<evidence type="ECO:0000256" key="7">
    <source>
        <dbReference type="ARBA" id="ARBA00022989"/>
    </source>
</evidence>
<keyword evidence="6" id="KW-0249">Electron transport</keyword>
<evidence type="ECO:0000313" key="16">
    <source>
        <dbReference type="EMBL" id="CAF3861607.1"/>
    </source>
</evidence>
<dbReference type="InterPro" id="IPR042307">
    <property type="entry name" value="Reeler_sf"/>
</dbReference>
<evidence type="ECO:0000256" key="8">
    <source>
        <dbReference type="ARBA" id="ARBA00023004"/>
    </source>
</evidence>
<sequence>MFKFIVLLSICIKYGYSYPEGAPQSVCNTMMPNHDIPIQQCQPKYIIQSDKSEYNTNDIVRITVRGSTDRDYFKGILLIAKNENNQQIIGTWSITNSSIKTISCDEKENTGITHVSNDDKLQIEALWHSPSILPEGNTIIKATIVKTYGEIFVDCFNITLKPKQNNNVPQGQPTIINTERDTLRKTNTNVMWNYANNIVTVTMNTEQVNIGEWHAIGFSLDQQMGDEYVFICQVSATGVTSLRRMHTKAGKRPPSTTVEKVNVTSAIYENGRTTCQFSFETTSQQATDEPAPIVTGKDYYLIYAGGLLRTEEQVAKHNLTFVSSKTYQLQNSETINIDESVTTTPMPITTTAPSTSDIRGNISWTYTNGITDVKMIITNLKISQWLAIGLSTDDAMGQDHVFICQHFADNTISVQRFLNPDGHTRPVLADVLPNVGGTFNVSRQKIENGIAYCDFTLSNFVNARRQTRQLLIPNLSQSAPYQPLIAMGNLDSSNMLIRHARNARTALSKNVLLNQPEIINLDELVTPTPMPITTTASPASDIKATVSWTYTNGITDVKMVVTNLKISQWFAIALSLDDAMGQDHVFICQHFADNTISVQRFINPNGHARPELANDLPNVGGTFNVSQQKLENGIAYCDFTLSNFGNTKRHSRQISFPELSQTVSYQPLIAYGDLNSLNIIMRHARNARRPLSKNVLLNQSETINVDESVTTIPMPVTTTASPATDIRVNVSWTYTNGVTDVKMIINNLKISQWLAIGLSTDDSMGQDHVFICQHFADNTISLQRFINPDGHARPVLANDPANVGGTFNVSREKLENGVAHCDFTLSNFGNTRRHSRQISFPELSQTVPYQPLIAFGFLDSSNALIRHSQNARTALSEKVLLNRAETIVYNIGSTGSDSTALMKAHGIIMIFAWIVLVSTGILTARYFKKSWSTRKICGKAVWFAIHRTLMTSVAILTLIAFILILVYKKGQWISQKNQREFAHSIVGILVISFAVIQPFMALFRCNPDDDYRFIFNYAHAFVGFSAFILSIVAIFLAMFFTQFNFQANKEWAILVTWTCWLPVIFIIFEIIEYYFEKHINNEKTNSYDMNDRHGTGTTKTDAIESKENATKSRIKSFFLLVHFIIAFGLSLALMILIGQA</sequence>
<feature type="transmembrane region" description="Helical" evidence="11">
    <location>
        <begin position="982"/>
        <end position="1003"/>
    </location>
</feature>
<feature type="transmembrane region" description="Helical" evidence="11">
    <location>
        <begin position="1051"/>
        <end position="1075"/>
    </location>
</feature>
<dbReference type="PROSITE" id="PS50836">
    <property type="entry name" value="DOMON"/>
    <property type="match status" value="4"/>
</dbReference>
<dbReference type="PROSITE" id="PS50939">
    <property type="entry name" value="CYTOCHROME_B561"/>
    <property type="match status" value="1"/>
</dbReference>
<feature type="signal peptide" evidence="12">
    <location>
        <begin position="1"/>
        <end position="17"/>
    </location>
</feature>
<dbReference type="Pfam" id="PF03188">
    <property type="entry name" value="Cytochrom_B561"/>
    <property type="match status" value="1"/>
</dbReference>
<dbReference type="InterPro" id="IPR002861">
    <property type="entry name" value="Reeler_dom"/>
</dbReference>
<gene>
    <name evidence="16" type="ORF">OXD698_LOCUS21848</name>
</gene>
<dbReference type="GO" id="GO:1900449">
    <property type="term" value="P:regulation of glutamate receptor signaling pathway"/>
    <property type="evidence" value="ECO:0007669"/>
    <property type="project" value="InterPro"/>
</dbReference>
<evidence type="ECO:0000313" key="17">
    <source>
        <dbReference type="Proteomes" id="UP000663844"/>
    </source>
</evidence>
<name>A0A819FAU8_9BILA</name>
<keyword evidence="10" id="KW-0325">Glycoprotein</keyword>
<dbReference type="CDD" id="cd08544">
    <property type="entry name" value="Reeler"/>
    <property type="match status" value="1"/>
</dbReference>
<dbReference type="Pfam" id="PF03351">
    <property type="entry name" value="DOMON"/>
    <property type="match status" value="3"/>
</dbReference>
<evidence type="ECO:0000256" key="3">
    <source>
        <dbReference type="ARBA" id="ARBA00009195"/>
    </source>
</evidence>
<accession>A0A819FAU8</accession>
<keyword evidence="5 11" id="KW-0812">Transmembrane</keyword>
<dbReference type="PANTHER" id="PTHR46902">
    <property type="entry name" value="DOMON DOMAIN-CONTAINING PROTEIN FRRS1L"/>
    <property type="match status" value="1"/>
</dbReference>
<dbReference type="EMBL" id="CAJOAZ010001822">
    <property type="protein sequence ID" value="CAF3861607.1"/>
    <property type="molecule type" value="Genomic_DNA"/>
</dbReference>
<feature type="transmembrane region" description="Helical" evidence="11">
    <location>
        <begin position="1015"/>
        <end position="1039"/>
    </location>
</feature>
<dbReference type="CDD" id="cd08760">
    <property type="entry name" value="Cyt_b561_FRRS1_like"/>
    <property type="match status" value="1"/>
</dbReference>
<dbReference type="GO" id="GO:0099072">
    <property type="term" value="P:regulation of postsynaptic membrane neurotransmitter receptor levels"/>
    <property type="evidence" value="ECO:0007669"/>
    <property type="project" value="TreeGrafter"/>
</dbReference>
<dbReference type="InterPro" id="IPR042789">
    <property type="entry name" value="FRRS1L"/>
</dbReference>
<dbReference type="GO" id="GO:0016020">
    <property type="term" value="C:membrane"/>
    <property type="evidence" value="ECO:0007669"/>
    <property type="project" value="UniProtKB-SubCell"/>
</dbReference>
<comment type="subcellular location">
    <subcellularLocation>
        <location evidence="2">Membrane</location>
        <topology evidence="2">Multi-pass membrane protein</topology>
    </subcellularLocation>
</comment>
<reference evidence="16" key="1">
    <citation type="submission" date="2021-02" db="EMBL/GenBank/DDBJ databases">
        <authorList>
            <person name="Nowell W R."/>
        </authorList>
    </citation>
    <scope>NUCLEOTIDE SEQUENCE</scope>
</reference>
<dbReference type="InterPro" id="IPR006593">
    <property type="entry name" value="Cyt_b561/ferric_Rdtase_TM"/>
</dbReference>
<comment type="cofactor">
    <cofactor evidence="1">
        <name>heme b</name>
        <dbReference type="ChEBI" id="CHEBI:60344"/>
    </cofactor>
</comment>
<keyword evidence="4" id="KW-0813">Transport</keyword>
<feature type="domain" description="DOMON" evidence="13">
    <location>
        <begin position="358"/>
        <end position="488"/>
    </location>
</feature>
<evidence type="ECO:0000259" key="15">
    <source>
        <dbReference type="PROSITE" id="PS51019"/>
    </source>
</evidence>
<dbReference type="PANTHER" id="PTHR46902:SF1">
    <property type="entry name" value="DOMON DOMAIN-CONTAINING PROTEIN FRRS1L"/>
    <property type="match status" value="1"/>
</dbReference>
<feature type="transmembrane region" description="Helical" evidence="11">
    <location>
        <begin position="906"/>
        <end position="927"/>
    </location>
</feature>
<evidence type="ECO:0000256" key="1">
    <source>
        <dbReference type="ARBA" id="ARBA00001970"/>
    </source>
</evidence>
<evidence type="ECO:0000256" key="2">
    <source>
        <dbReference type="ARBA" id="ARBA00004141"/>
    </source>
</evidence>
<dbReference type="PROSITE" id="PS51019">
    <property type="entry name" value="REELIN"/>
    <property type="match status" value="1"/>
</dbReference>
<feature type="chain" id="PRO_5032677479" description="Ferric-chelate reductase 1" evidence="12">
    <location>
        <begin position="18"/>
        <end position="1140"/>
    </location>
</feature>
<feature type="transmembrane region" description="Helical" evidence="11">
    <location>
        <begin position="948"/>
        <end position="967"/>
    </location>
</feature>
<feature type="domain" description="DOMON" evidence="13">
    <location>
        <begin position="186"/>
        <end position="306"/>
    </location>
</feature>
<dbReference type="InterPro" id="IPR005018">
    <property type="entry name" value="DOMON_domain"/>
</dbReference>
<proteinExistence type="inferred from homology"/>